<evidence type="ECO:0000313" key="2">
    <source>
        <dbReference type="EMBL" id="VFJ87515.1"/>
    </source>
</evidence>
<feature type="region of interest" description="Disordered" evidence="1">
    <location>
        <begin position="58"/>
        <end position="104"/>
    </location>
</feature>
<name>A0A450UAV9_9GAMM</name>
<sequence length="104" mass="11367">MEFCDEFSSPAYSPPADVDSRGWVAHSHWVIVKERTGWGNEHCIGGNDHSVRVNELSLAGNDHSGRGNRRRADVTDHVRGGKDFSAGGKEPRGCAKGLSRSHQL</sequence>
<dbReference type="EMBL" id="CAADFJ010000004">
    <property type="protein sequence ID" value="VFJ95895.1"/>
    <property type="molecule type" value="Genomic_DNA"/>
</dbReference>
<dbReference type="EMBL" id="CAADFG010000004">
    <property type="protein sequence ID" value="VFJ87515.1"/>
    <property type="molecule type" value="Genomic_DNA"/>
</dbReference>
<proteinExistence type="predicted"/>
<reference evidence="3" key="1">
    <citation type="submission" date="2019-02" db="EMBL/GenBank/DDBJ databases">
        <authorList>
            <person name="Gruber-Vodicka R. H."/>
            <person name="Seah K. B. B."/>
        </authorList>
    </citation>
    <scope>NUCLEOTIDE SEQUENCE</scope>
    <source>
        <strain evidence="4">BECK_SA2B12</strain>
        <strain evidence="2">BECK_SA2B15</strain>
        <strain evidence="3">BECK_SA2B20</strain>
    </source>
</reference>
<evidence type="ECO:0000313" key="4">
    <source>
        <dbReference type="EMBL" id="VFJ95895.1"/>
    </source>
</evidence>
<dbReference type="AlphaFoldDB" id="A0A450UAV9"/>
<protein>
    <submittedName>
        <fullName evidence="3">Uncharacterized protein</fullName>
    </submittedName>
</protein>
<accession>A0A450UAV9</accession>
<organism evidence="3">
    <name type="scientific">Candidatus Kentrum eta</name>
    <dbReference type="NCBI Taxonomy" id="2126337"/>
    <lineage>
        <taxon>Bacteria</taxon>
        <taxon>Pseudomonadati</taxon>
        <taxon>Pseudomonadota</taxon>
        <taxon>Gammaproteobacteria</taxon>
        <taxon>Candidatus Kentrum</taxon>
    </lineage>
</organism>
<gene>
    <name evidence="2" type="ORF">BECKH772A_GA0070896_1000410</name>
    <name evidence="3" type="ORF">BECKH772B_GA0070898_1000410</name>
    <name evidence="4" type="ORF">BECKH772C_GA0070978_1000410</name>
</gene>
<evidence type="ECO:0000256" key="1">
    <source>
        <dbReference type="SAM" id="MobiDB-lite"/>
    </source>
</evidence>
<dbReference type="EMBL" id="CAADFI010000004">
    <property type="protein sequence ID" value="VFJ89305.1"/>
    <property type="molecule type" value="Genomic_DNA"/>
</dbReference>
<evidence type="ECO:0000313" key="3">
    <source>
        <dbReference type="EMBL" id="VFJ89305.1"/>
    </source>
</evidence>
<feature type="compositionally biased region" description="Basic and acidic residues" evidence="1">
    <location>
        <begin position="70"/>
        <end position="82"/>
    </location>
</feature>